<keyword evidence="3" id="KW-0964">Secreted</keyword>
<evidence type="ECO:0000313" key="6">
    <source>
        <dbReference type="Proteomes" id="UP001050691"/>
    </source>
</evidence>
<dbReference type="Proteomes" id="UP001050691">
    <property type="component" value="Unassembled WGS sequence"/>
</dbReference>
<feature type="domain" description="Crinkler effector protein N-terminal" evidence="4">
    <location>
        <begin position="17"/>
        <end position="72"/>
    </location>
</feature>
<feature type="domain" description="Crinkler effector protein N-terminal" evidence="4">
    <location>
        <begin position="121"/>
        <end position="209"/>
    </location>
</feature>
<accession>A0AAV5AEX6</accession>
<dbReference type="PANTHER" id="PTHR33129:SF1">
    <property type="entry name" value="ATP-BINDING PROTEIN"/>
    <property type="match status" value="1"/>
</dbReference>
<evidence type="ECO:0000256" key="1">
    <source>
        <dbReference type="ARBA" id="ARBA00004340"/>
    </source>
</evidence>
<sequence length="674" mass="76395">MRDIIHSRRFDRDEIRPYELMLWKVSIAVDDENFQQNVDPHNFEETEDLSPVKRLSSLFPQPPNPEHVHIVVGQPQPVSVIPPTPVVPPAPVQKQINLKVTNNAVVNDEQYDEVKELWKANDVFIIQIPSSHSIAHLKDSIHDKLKPWFDNIPANELLLWKVSIALDDNFQQNIDSHNFEKTEALLPVKRLSGLFPQPPNPEHVHIVVRGPQSVSVVPPAPVQKPVSTNPLKRKHDESAGDAYLLDDTSVLHKLFKALWGQGSDDSIKEIKSEPVPDVYGALDATAATCIIYDLSKVVGSDHSGVYDIPANSLRTLWKINPKLNESLPLVLVDFNGRQSQSDFSVFGGNPILAASSPNRARYKSWLKQFNAITYVMKTWGWNEVFQARTFVSVKHDYTMDELRECFLKYGGCARFLLNQTPAAVENQIAGAVTSCSDVRKLVGKQNAIPENESSALIRVEPYVDPDGSINRNFMHCRVISQHVFNQLMQAHQSIIAESFREISNLFQGQTPSGYVFEMHGHNAVFHLLSQPLIVRSLVSDRVTNFDIKCTELRYFVPEEMGKIVPNIYYIPLSANLPGIDSLISYRESPGEQLRRVFFQFTLSKSHPVNPKFLDNVWKTGDPKWNLIFVVPKQISGQYKKQSWTPASQNTKWDSRVDQYVLGIEPDQFWTADAT</sequence>
<dbReference type="InterPro" id="IPR045379">
    <property type="entry name" value="Crinkler_N"/>
</dbReference>
<gene>
    <name evidence="5" type="ORF">Clacol_005435</name>
</gene>
<evidence type="ECO:0000313" key="5">
    <source>
        <dbReference type="EMBL" id="GJJ11203.1"/>
    </source>
</evidence>
<dbReference type="Pfam" id="PF20147">
    <property type="entry name" value="Crinkler"/>
    <property type="match status" value="2"/>
</dbReference>
<protein>
    <recommendedName>
        <fullName evidence="4">Crinkler effector protein N-terminal domain-containing protein</fullName>
    </recommendedName>
</protein>
<evidence type="ECO:0000259" key="4">
    <source>
        <dbReference type="Pfam" id="PF20147"/>
    </source>
</evidence>
<comment type="caution">
    <text evidence="5">The sequence shown here is derived from an EMBL/GenBank/DDBJ whole genome shotgun (WGS) entry which is preliminary data.</text>
</comment>
<comment type="subcellular location">
    <subcellularLocation>
        <location evidence="1">Host cell</location>
    </subcellularLocation>
    <subcellularLocation>
        <location evidence="2">Secreted</location>
    </subcellularLocation>
</comment>
<name>A0AAV5AEX6_9AGAM</name>
<dbReference type="EMBL" id="BPWL01000006">
    <property type="protein sequence ID" value="GJJ11203.1"/>
    <property type="molecule type" value="Genomic_DNA"/>
</dbReference>
<proteinExistence type="predicted"/>
<keyword evidence="6" id="KW-1185">Reference proteome</keyword>
<reference evidence="5" key="1">
    <citation type="submission" date="2021-10" db="EMBL/GenBank/DDBJ databases">
        <title>De novo Genome Assembly of Clathrus columnatus (Basidiomycota, Fungi) Using Illumina and Nanopore Sequence Data.</title>
        <authorList>
            <person name="Ogiso-Tanaka E."/>
            <person name="Itagaki H."/>
            <person name="Hosoya T."/>
            <person name="Hosaka K."/>
        </authorList>
    </citation>
    <scope>NUCLEOTIDE SEQUENCE</scope>
    <source>
        <strain evidence="5">MO-923</strain>
    </source>
</reference>
<dbReference type="PANTHER" id="PTHR33129">
    <property type="entry name" value="PROTEIN KINASE DOMAIN-CONTAINING PROTEIN-RELATED"/>
    <property type="match status" value="1"/>
</dbReference>
<dbReference type="GO" id="GO:0043657">
    <property type="term" value="C:host cell"/>
    <property type="evidence" value="ECO:0007669"/>
    <property type="project" value="UniProtKB-SubCell"/>
</dbReference>
<dbReference type="AlphaFoldDB" id="A0AAV5AEX6"/>
<evidence type="ECO:0000256" key="3">
    <source>
        <dbReference type="ARBA" id="ARBA00022525"/>
    </source>
</evidence>
<evidence type="ECO:0000256" key="2">
    <source>
        <dbReference type="ARBA" id="ARBA00004613"/>
    </source>
</evidence>
<dbReference type="GO" id="GO:0005576">
    <property type="term" value="C:extracellular region"/>
    <property type="evidence" value="ECO:0007669"/>
    <property type="project" value="UniProtKB-SubCell"/>
</dbReference>
<dbReference type="InterPro" id="IPR052980">
    <property type="entry name" value="Crinkler_effector"/>
</dbReference>
<organism evidence="5 6">
    <name type="scientific">Clathrus columnatus</name>
    <dbReference type="NCBI Taxonomy" id="1419009"/>
    <lineage>
        <taxon>Eukaryota</taxon>
        <taxon>Fungi</taxon>
        <taxon>Dikarya</taxon>
        <taxon>Basidiomycota</taxon>
        <taxon>Agaricomycotina</taxon>
        <taxon>Agaricomycetes</taxon>
        <taxon>Phallomycetidae</taxon>
        <taxon>Phallales</taxon>
        <taxon>Clathraceae</taxon>
        <taxon>Clathrus</taxon>
    </lineage>
</organism>